<evidence type="ECO:0000256" key="2">
    <source>
        <dbReference type="ARBA" id="ARBA00022692"/>
    </source>
</evidence>
<feature type="transmembrane region" description="Helical" evidence="5">
    <location>
        <begin position="66"/>
        <end position="86"/>
    </location>
</feature>
<feature type="transmembrane region" description="Helical" evidence="5">
    <location>
        <begin position="12"/>
        <end position="29"/>
    </location>
</feature>
<keyword evidence="4 5" id="KW-0472">Membrane</keyword>
<name>A0A239CIV4_9FLAO</name>
<dbReference type="AlphaFoldDB" id="A0A239CIV4"/>
<evidence type="ECO:0000313" key="6">
    <source>
        <dbReference type="EMBL" id="SNS20097.1"/>
    </source>
</evidence>
<sequence length="107" mass="11856">MATPTSDEKTTSIITYFTVFGLIIGLIMNHSKKSEFVSYHIRNMIGLCLGMVALGILHWVGIPSMLIKGLQLVLVILWTIGFIGALKGERLEIPVVGKFFQDSFKSI</sequence>
<feature type="transmembrane region" description="Helical" evidence="5">
    <location>
        <begin position="41"/>
        <end position="60"/>
    </location>
</feature>
<keyword evidence="2 5" id="KW-0812">Transmembrane</keyword>
<accession>A0A239CIV4</accession>
<evidence type="ECO:0000256" key="1">
    <source>
        <dbReference type="ARBA" id="ARBA00004141"/>
    </source>
</evidence>
<evidence type="ECO:0000256" key="3">
    <source>
        <dbReference type="ARBA" id="ARBA00022989"/>
    </source>
</evidence>
<evidence type="ECO:0000256" key="4">
    <source>
        <dbReference type="ARBA" id="ARBA00023136"/>
    </source>
</evidence>
<organism evidence="6 7">
    <name type="scientific">Dokdonia pacifica</name>
    <dbReference type="NCBI Taxonomy" id="1627892"/>
    <lineage>
        <taxon>Bacteria</taxon>
        <taxon>Pseudomonadati</taxon>
        <taxon>Bacteroidota</taxon>
        <taxon>Flavobacteriia</taxon>
        <taxon>Flavobacteriales</taxon>
        <taxon>Flavobacteriaceae</taxon>
        <taxon>Dokdonia</taxon>
    </lineage>
</organism>
<keyword evidence="3 5" id="KW-1133">Transmembrane helix</keyword>
<proteinExistence type="predicted"/>
<dbReference type="InterPro" id="IPR019109">
    <property type="entry name" value="MamF_MmsF"/>
</dbReference>
<dbReference type="EMBL" id="FZNY01000008">
    <property type="protein sequence ID" value="SNS20097.1"/>
    <property type="molecule type" value="Genomic_DNA"/>
</dbReference>
<keyword evidence="7" id="KW-1185">Reference proteome</keyword>
<dbReference type="RefSeq" id="WP_089373324.1">
    <property type="nucleotide sequence ID" value="NZ_BMEP01000009.1"/>
</dbReference>
<dbReference type="OrthoDB" id="6400719at2"/>
<evidence type="ECO:0000256" key="5">
    <source>
        <dbReference type="SAM" id="Phobius"/>
    </source>
</evidence>
<evidence type="ECO:0000313" key="7">
    <source>
        <dbReference type="Proteomes" id="UP000198379"/>
    </source>
</evidence>
<gene>
    <name evidence="6" type="ORF">SAMN06265376_10828</name>
</gene>
<reference evidence="6 7" key="1">
    <citation type="submission" date="2017-06" db="EMBL/GenBank/DDBJ databases">
        <authorList>
            <person name="Kim H.J."/>
            <person name="Triplett B.A."/>
        </authorList>
    </citation>
    <scope>NUCLEOTIDE SEQUENCE [LARGE SCALE GENOMIC DNA]</scope>
    <source>
        <strain evidence="6 7">DSM 25597</strain>
    </source>
</reference>
<dbReference type="Proteomes" id="UP000198379">
    <property type="component" value="Unassembled WGS sequence"/>
</dbReference>
<protein>
    <submittedName>
        <fullName evidence="6">Uncharacterized membrane protein</fullName>
    </submittedName>
</protein>
<dbReference type="Pfam" id="PF09685">
    <property type="entry name" value="MamF_MmsF"/>
    <property type="match status" value="1"/>
</dbReference>
<comment type="subcellular location">
    <subcellularLocation>
        <location evidence="1">Membrane</location>
        <topology evidence="1">Multi-pass membrane protein</topology>
    </subcellularLocation>
</comment>